<dbReference type="Proteomes" id="UP000693970">
    <property type="component" value="Unassembled WGS sequence"/>
</dbReference>
<evidence type="ECO:0000313" key="1">
    <source>
        <dbReference type="EMBL" id="KAG7349038.1"/>
    </source>
</evidence>
<dbReference type="EMBL" id="JAGRRH010000019">
    <property type="protein sequence ID" value="KAG7349038.1"/>
    <property type="molecule type" value="Genomic_DNA"/>
</dbReference>
<sequence length="178" mass="19810">MQGKIRRNNCLDVRHLLRLIACLRIKEKLEQKKEILSPVIRQRNVPRTPWDRISLAGEKGSPPIFLRGQSVGVSQNVQMPPELFCGTTVESGKQFDDARPADIIGEGAKTTPRTNNARKSSKDIASAIKGIVGPRLEKETTQSTLQSRIQDNEFKLQQIGGKPKASIAKDYLHVSSLE</sequence>
<organism evidence="1 2">
    <name type="scientific">Nitzschia inconspicua</name>
    <dbReference type="NCBI Taxonomy" id="303405"/>
    <lineage>
        <taxon>Eukaryota</taxon>
        <taxon>Sar</taxon>
        <taxon>Stramenopiles</taxon>
        <taxon>Ochrophyta</taxon>
        <taxon>Bacillariophyta</taxon>
        <taxon>Bacillariophyceae</taxon>
        <taxon>Bacillariophycidae</taxon>
        <taxon>Bacillariales</taxon>
        <taxon>Bacillariaceae</taxon>
        <taxon>Nitzschia</taxon>
    </lineage>
</organism>
<comment type="caution">
    <text evidence="1">The sequence shown here is derived from an EMBL/GenBank/DDBJ whole genome shotgun (WGS) entry which is preliminary data.</text>
</comment>
<evidence type="ECO:0000313" key="2">
    <source>
        <dbReference type="Proteomes" id="UP000693970"/>
    </source>
</evidence>
<name>A0A9K3KU15_9STRA</name>
<keyword evidence="2" id="KW-1185">Reference proteome</keyword>
<reference evidence="1" key="2">
    <citation type="submission" date="2021-04" db="EMBL/GenBank/DDBJ databases">
        <authorList>
            <person name="Podell S."/>
        </authorList>
    </citation>
    <scope>NUCLEOTIDE SEQUENCE</scope>
    <source>
        <strain evidence="1">Hildebrandi</strain>
    </source>
</reference>
<protein>
    <submittedName>
        <fullName evidence="1">Uncharacterized protein</fullName>
    </submittedName>
</protein>
<reference evidence="1" key="1">
    <citation type="journal article" date="2021" name="Sci. Rep.">
        <title>Diploid genomic architecture of Nitzschia inconspicua, an elite biomass production diatom.</title>
        <authorList>
            <person name="Oliver A."/>
            <person name="Podell S."/>
            <person name="Pinowska A."/>
            <person name="Traller J.C."/>
            <person name="Smith S.R."/>
            <person name="McClure R."/>
            <person name="Beliaev A."/>
            <person name="Bohutskyi P."/>
            <person name="Hill E.A."/>
            <person name="Rabines A."/>
            <person name="Zheng H."/>
            <person name="Allen L.Z."/>
            <person name="Kuo A."/>
            <person name="Grigoriev I.V."/>
            <person name="Allen A.E."/>
            <person name="Hazlebeck D."/>
            <person name="Allen E.E."/>
        </authorList>
    </citation>
    <scope>NUCLEOTIDE SEQUENCE</scope>
    <source>
        <strain evidence="1">Hildebrandi</strain>
    </source>
</reference>
<accession>A0A9K3KU15</accession>
<dbReference type="AlphaFoldDB" id="A0A9K3KU15"/>
<proteinExistence type="predicted"/>
<gene>
    <name evidence="1" type="ORF">IV203_011635</name>
</gene>